<organism evidence="2 3">
    <name type="scientific">Capnocytophaga felis</name>
    <dbReference type="NCBI Taxonomy" id="2267611"/>
    <lineage>
        <taxon>Bacteria</taxon>
        <taxon>Pseudomonadati</taxon>
        <taxon>Bacteroidota</taxon>
        <taxon>Flavobacteriia</taxon>
        <taxon>Flavobacteriales</taxon>
        <taxon>Flavobacteriaceae</taxon>
        <taxon>Capnocytophaga</taxon>
    </lineage>
</organism>
<dbReference type="OrthoDB" id="1003442at2"/>
<evidence type="ECO:0000313" key="3">
    <source>
        <dbReference type="Proteomes" id="UP000398217"/>
    </source>
</evidence>
<gene>
    <name evidence="2" type="ORF">RCZ01_24520</name>
</gene>
<keyword evidence="3" id="KW-1185">Reference proteome</keyword>
<dbReference type="AlphaFoldDB" id="A0A5M4BCD7"/>
<evidence type="ECO:0000259" key="1">
    <source>
        <dbReference type="Pfam" id="PF12728"/>
    </source>
</evidence>
<dbReference type="Pfam" id="PF12728">
    <property type="entry name" value="HTH_17"/>
    <property type="match status" value="1"/>
</dbReference>
<dbReference type="Proteomes" id="UP000398217">
    <property type="component" value="Unassembled WGS sequence"/>
</dbReference>
<dbReference type="InterPro" id="IPR041657">
    <property type="entry name" value="HTH_17"/>
</dbReference>
<protein>
    <recommendedName>
        <fullName evidence="1">Helix-turn-helix domain-containing protein</fullName>
    </recommendedName>
</protein>
<name>A0A5M4BCD7_9FLAO</name>
<dbReference type="NCBIfam" id="TIGR01764">
    <property type="entry name" value="excise"/>
    <property type="match status" value="1"/>
</dbReference>
<dbReference type="InterPro" id="IPR010093">
    <property type="entry name" value="SinI_DNA-bd"/>
</dbReference>
<feature type="domain" description="Helix-turn-helix" evidence="1">
    <location>
        <begin position="79"/>
        <end position="125"/>
    </location>
</feature>
<dbReference type="RefSeq" id="WP_155285758.1">
    <property type="nucleotide sequence ID" value="NZ_BLBC01000031.1"/>
</dbReference>
<proteinExistence type="predicted"/>
<dbReference type="EMBL" id="BLBC01000031">
    <property type="protein sequence ID" value="GET47150.1"/>
    <property type="molecule type" value="Genomic_DNA"/>
</dbReference>
<reference evidence="3" key="1">
    <citation type="journal article" date="2020" name="Int. J. Syst. Evol. Microbiol.">
        <title>Capnocytophaga felis sp. nov. isolated from the feline oral cavity.</title>
        <authorList>
            <person name="Suzuki M."/>
            <person name="Umeda K."/>
            <person name="Kimura M."/>
            <person name="Imaoka K."/>
            <person name="Morikawa S."/>
            <person name="Maeda K."/>
        </authorList>
    </citation>
    <scope>NUCLEOTIDE SEQUENCE [LARGE SCALE GENOMIC DNA]</scope>
    <source>
        <strain evidence="3">KC07070</strain>
    </source>
</reference>
<comment type="caution">
    <text evidence="2">The sequence shown here is derived from an EMBL/GenBank/DDBJ whole genome shotgun (WGS) entry which is preliminary data.</text>
</comment>
<sequence length="126" mass="14845">MSSNIRVERICVHCKEQFIAKTFYTKYCSHKCSQKAYKQRIKQEKLEKVKEEQSVEKKVLKFNNISESADIESLNKKTYLSISEVCALMNLSDSTVRKLIKEERIKMIRLGKKHIIVKSEIENLMK</sequence>
<accession>A0A5M4BCD7</accession>
<dbReference type="GO" id="GO:0003677">
    <property type="term" value="F:DNA binding"/>
    <property type="evidence" value="ECO:0007669"/>
    <property type="project" value="InterPro"/>
</dbReference>
<evidence type="ECO:0000313" key="2">
    <source>
        <dbReference type="EMBL" id="GET47150.1"/>
    </source>
</evidence>